<feature type="region of interest" description="Disordered" evidence="1">
    <location>
        <begin position="1"/>
        <end position="65"/>
    </location>
</feature>
<evidence type="ECO:0000313" key="2">
    <source>
        <dbReference type="EMBL" id="MPM74126.1"/>
    </source>
</evidence>
<comment type="caution">
    <text evidence="2">The sequence shown here is derived from an EMBL/GenBank/DDBJ whole genome shotgun (WGS) entry which is preliminary data.</text>
</comment>
<evidence type="ECO:0000256" key="1">
    <source>
        <dbReference type="SAM" id="MobiDB-lite"/>
    </source>
</evidence>
<sequence>MLQHPHKQGGGGHQNQKGGGQEKENLTEGQGQCQDSSGGVQPQDRRNAALGGENPRSGAVFGSAQQVIAQHAAGIELKINRRHLKEHKDARGRQTGKNAPEYHLAGISLERGAGVLLGGGQNQSSSMTGIAG</sequence>
<gene>
    <name evidence="2" type="ORF">SDC9_121111</name>
</gene>
<feature type="compositionally biased region" description="Gly residues" evidence="1">
    <location>
        <begin position="8"/>
        <end position="19"/>
    </location>
</feature>
<feature type="compositionally biased region" description="Polar residues" evidence="1">
    <location>
        <begin position="27"/>
        <end position="40"/>
    </location>
</feature>
<organism evidence="2">
    <name type="scientific">bioreactor metagenome</name>
    <dbReference type="NCBI Taxonomy" id="1076179"/>
    <lineage>
        <taxon>unclassified sequences</taxon>
        <taxon>metagenomes</taxon>
        <taxon>ecological metagenomes</taxon>
    </lineage>
</organism>
<proteinExistence type="predicted"/>
<dbReference type="EMBL" id="VSSQ01025766">
    <property type="protein sequence ID" value="MPM74126.1"/>
    <property type="molecule type" value="Genomic_DNA"/>
</dbReference>
<feature type="region of interest" description="Disordered" evidence="1">
    <location>
        <begin position="79"/>
        <end position="101"/>
    </location>
</feature>
<reference evidence="2" key="1">
    <citation type="submission" date="2019-08" db="EMBL/GenBank/DDBJ databases">
        <authorList>
            <person name="Kucharzyk K."/>
            <person name="Murdoch R.W."/>
            <person name="Higgins S."/>
            <person name="Loffler F."/>
        </authorList>
    </citation>
    <scope>NUCLEOTIDE SEQUENCE</scope>
</reference>
<accession>A0A645CB11</accession>
<protein>
    <submittedName>
        <fullName evidence="2">Uncharacterized protein</fullName>
    </submittedName>
</protein>
<name>A0A645CB11_9ZZZZ</name>
<dbReference type="AlphaFoldDB" id="A0A645CB11"/>